<dbReference type="InterPro" id="IPR013955">
    <property type="entry name" value="Rep_factor-A_C"/>
</dbReference>
<dbReference type="Gene3D" id="2.40.50.140">
    <property type="entry name" value="Nucleic acid-binding proteins"/>
    <property type="match status" value="3"/>
</dbReference>
<dbReference type="AlphaFoldDB" id="A0A251VSF9"/>
<evidence type="ECO:0000256" key="3">
    <source>
        <dbReference type="ARBA" id="ARBA00023125"/>
    </source>
</evidence>
<dbReference type="Gene3D" id="2.40.330.10">
    <property type="entry name" value="DNA-binding pseudobarrel domain"/>
    <property type="match status" value="1"/>
</dbReference>
<keyword evidence="6" id="KW-0472">Membrane</keyword>
<accession>A0A251VSF9</accession>
<dbReference type="GO" id="GO:0051321">
    <property type="term" value="P:meiotic cell cycle"/>
    <property type="evidence" value="ECO:0000318"/>
    <property type="project" value="GO_Central"/>
</dbReference>
<sequence>MKIAGSTYILWIRVFWFFIDAYVFFFRRFRDSEIYIQIRIYYGYRAPWFCREMNRADQLIMAIPDDAASKLWGVDKGPTNVTIHTEDGCVFNVFLSASKGKIFFFHGWSNVVVHLGLTKGCLVVFNPLDPTTFKLTSFVDGVSRGSSWTYMLSPSCNFYDIPQSTLPKSYDYSSNDVTSTVMIDNKTFNVSIVTYDGKVGFTVGMDVIVSLFQLEVGCLLLFTKGFGHFFYLKVFGKNGVEINYPDLDADEAEVAPLDAENEPDEHIDGCVTRFVRMAGEDYFRLPDPVSRKAKLHKGLKDLNIRFLHMDPPLQITNGTRREKRTNGRGYRYALTCWKKFMKAARIKMEQAAVTLLNNVDLNVDDYTIRIHIVRLWTRPTFNNPRKIYCYDMIFMDQEGTKMQAFVLQKNTTGYEHLLKENQCLTIRNPSMGENRQKVKYVHSSFKINLNANTTVQECNEPVGAEWGFDFSPFDSIVDDPLDDSKSFKSPIDVIDFVVKCLPLDDKSDNNNGKDEKKTTFILEDLQHHQIYVTLWECCGCCSVWEVQILRGNLYVSNLYNVTRVLINSEVKEILDFKKRFIEKLSPEISSSYSGLSSPVVKTVTEEFLSDLTFYPIGSLNSIDTTRFVVIVGTIKSFASNNEWFYNACTTCNKKVSTTTVVKQKQDGTDGVEEVTVLECKTDVCNTKNVSSVPRIRLYIRVQDCTGIVSLTLFEREVTKLLKVNANQLLDNNIELANEGSFPNELSSLLNMKFAFKIVVSSFNISKKSDGYSVSKMTNNPVVLSELDKHFDTIQPIDDEAFNVEPSDSNRNEDLPVKVYYTIPYVSFNF</sequence>
<proteinExistence type="predicted"/>
<dbReference type="Pfam" id="PF02721">
    <property type="entry name" value="DUF223"/>
    <property type="match status" value="1"/>
</dbReference>
<dbReference type="Pfam" id="PF08646">
    <property type="entry name" value="Rep_fac-A_C"/>
    <property type="match status" value="1"/>
</dbReference>
<dbReference type="GO" id="GO:0006260">
    <property type="term" value="P:DNA replication"/>
    <property type="evidence" value="ECO:0000318"/>
    <property type="project" value="GO_Central"/>
</dbReference>
<dbReference type="GO" id="GO:0007004">
    <property type="term" value="P:telomere maintenance via telomerase"/>
    <property type="evidence" value="ECO:0000318"/>
    <property type="project" value="GO_Central"/>
</dbReference>
<keyword evidence="3 9" id="KW-0238">DNA-binding</keyword>
<dbReference type="InParanoid" id="A0A251VSF9"/>
<name>A0A251VSF9_HELAN</name>
<evidence type="ECO:0000313" key="10">
    <source>
        <dbReference type="Proteomes" id="UP000215914"/>
    </source>
</evidence>
<keyword evidence="10" id="KW-1185">Reference proteome</keyword>
<keyword evidence="5" id="KW-0539">Nucleus</keyword>
<dbReference type="GO" id="GO:0003684">
    <property type="term" value="F:damaged DNA binding"/>
    <property type="evidence" value="ECO:0000318"/>
    <property type="project" value="GO_Central"/>
</dbReference>
<dbReference type="Proteomes" id="UP000215914">
    <property type="component" value="Chromosome 1"/>
</dbReference>
<evidence type="ECO:0000256" key="6">
    <source>
        <dbReference type="SAM" id="Phobius"/>
    </source>
</evidence>
<evidence type="ECO:0000256" key="4">
    <source>
        <dbReference type="ARBA" id="ARBA00023163"/>
    </source>
</evidence>
<keyword evidence="2" id="KW-0805">Transcription regulation</keyword>
<dbReference type="GO" id="GO:0006289">
    <property type="term" value="P:nucleotide-excision repair"/>
    <property type="evidence" value="ECO:0000318"/>
    <property type="project" value="GO_Central"/>
</dbReference>
<feature type="domain" description="Replication factor A C-terminal" evidence="8">
    <location>
        <begin position="630"/>
        <end position="760"/>
    </location>
</feature>
<dbReference type="GO" id="GO:0000724">
    <property type="term" value="P:double-strand break repair via homologous recombination"/>
    <property type="evidence" value="ECO:0000318"/>
    <property type="project" value="GO_Central"/>
</dbReference>
<dbReference type="STRING" id="4232.A0A251VSF9"/>
<protein>
    <submittedName>
        <fullName evidence="9">Putative nucleic acid-binding, OB-fold, DNA-binding pseudobarrel domain protein</fullName>
    </submittedName>
</protein>
<dbReference type="SUPFAM" id="SSF50249">
    <property type="entry name" value="Nucleic acid-binding proteins"/>
    <property type="match status" value="2"/>
</dbReference>
<evidence type="ECO:0000256" key="5">
    <source>
        <dbReference type="ARBA" id="ARBA00023242"/>
    </source>
</evidence>
<dbReference type="InterPro" id="IPR003871">
    <property type="entry name" value="RFA1B/D_OB_1st"/>
</dbReference>
<reference evidence="10" key="1">
    <citation type="journal article" date="2017" name="Nature">
        <title>The sunflower genome provides insights into oil metabolism, flowering and Asterid evolution.</title>
        <authorList>
            <person name="Badouin H."/>
            <person name="Gouzy J."/>
            <person name="Grassa C.J."/>
            <person name="Murat F."/>
            <person name="Staton S.E."/>
            <person name="Cottret L."/>
            <person name="Lelandais-Briere C."/>
            <person name="Owens G.L."/>
            <person name="Carrere S."/>
            <person name="Mayjonade B."/>
            <person name="Legrand L."/>
            <person name="Gill N."/>
            <person name="Kane N.C."/>
            <person name="Bowers J.E."/>
            <person name="Hubner S."/>
            <person name="Bellec A."/>
            <person name="Berard A."/>
            <person name="Berges H."/>
            <person name="Blanchet N."/>
            <person name="Boniface M.C."/>
            <person name="Brunel D."/>
            <person name="Catrice O."/>
            <person name="Chaidir N."/>
            <person name="Claudel C."/>
            <person name="Donnadieu C."/>
            <person name="Faraut T."/>
            <person name="Fievet G."/>
            <person name="Helmstetter N."/>
            <person name="King M."/>
            <person name="Knapp S.J."/>
            <person name="Lai Z."/>
            <person name="Le Paslier M.C."/>
            <person name="Lippi Y."/>
            <person name="Lorenzon L."/>
            <person name="Mandel J.R."/>
            <person name="Marage G."/>
            <person name="Marchand G."/>
            <person name="Marquand E."/>
            <person name="Bret-Mestries E."/>
            <person name="Morien E."/>
            <person name="Nambeesan S."/>
            <person name="Nguyen T."/>
            <person name="Pegot-Espagnet P."/>
            <person name="Pouilly N."/>
            <person name="Raftis F."/>
            <person name="Sallet E."/>
            <person name="Schiex T."/>
            <person name="Thomas J."/>
            <person name="Vandecasteele C."/>
            <person name="Vares D."/>
            <person name="Vear F."/>
            <person name="Vautrin S."/>
            <person name="Crespi M."/>
            <person name="Mangin B."/>
            <person name="Burke J.M."/>
            <person name="Salse J."/>
            <person name="Munos S."/>
            <person name="Vincourt P."/>
            <person name="Rieseberg L.H."/>
            <person name="Langlade N.B."/>
        </authorList>
    </citation>
    <scope>NUCLEOTIDE SEQUENCE [LARGE SCALE GENOMIC DNA]</scope>
    <source>
        <strain evidence="10">cv. SF193</strain>
    </source>
</reference>
<evidence type="ECO:0000256" key="2">
    <source>
        <dbReference type="ARBA" id="ARBA00023015"/>
    </source>
</evidence>
<dbReference type="InterPro" id="IPR015300">
    <property type="entry name" value="DNA-bd_pseudobarrel_sf"/>
</dbReference>
<dbReference type="GO" id="GO:0043047">
    <property type="term" value="F:single-stranded telomeric DNA binding"/>
    <property type="evidence" value="ECO:0000318"/>
    <property type="project" value="GO_Central"/>
</dbReference>
<dbReference type="InterPro" id="IPR012340">
    <property type="entry name" value="NA-bd_OB-fold"/>
</dbReference>
<organism evidence="9 10">
    <name type="scientific">Helianthus annuus</name>
    <name type="common">Common sunflower</name>
    <dbReference type="NCBI Taxonomy" id="4232"/>
    <lineage>
        <taxon>Eukaryota</taxon>
        <taxon>Viridiplantae</taxon>
        <taxon>Streptophyta</taxon>
        <taxon>Embryophyta</taxon>
        <taxon>Tracheophyta</taxon>
        <taxon>Spermatophyta</taxon>
        <taxon>Magnoliopsida</taxon>
        <taxon>eudicotyledons</taxon>
        <taxon>Gunneridae</taxon>
        <taxon>Pentapetalae</taxon>
        <taxon>asterids</taxon>
        <taxon>campanulids</taxon>
        <taxon>Asterales</taxon>
        <taxon>Asteraceae</taxon>
        <taxon>Asteroideae</taxon>
        <taxon>Heliantheae alliance</taxon>
        <taxon>Heliantheae</taxon>
        <taxon>Helianthus</taxon>
    </lineage>
</organism>
<feature type="domain" description="Replication protein A 70 kDa DNA-binding subunit B/D first OB fold" evidence="7">
    <location>
        <begin position="355"/>
        <end position="458"/>
    </location>
</feature>
<evidence type="ECO:0000256" key="1">
    <source>
        <dbReference type="ARBA" id="ARBA00004123"/>
    </source>
</evidence>
<evidence type="ECO:0000259" key="7">
    <source>
        <dbReference type="Pfam" id="PF02721"/>
    </source>
</evidence>
<dbReference type="PANTHER" id="PTHR23273:SF92">
    <property type="entry name" value="TRANSCRIPTION FACTOR B3-DOMAIN FAMILY"/>
    <property type="match status" value="1"/>
</dbReference>
<dbReference type="PANTHER" id="PTHR23273">
    <property type="entry name" value="REPLICATION FACTOR A 1, RFA1"/>
    <property type="match status" value="1"/>
</dbReference>
<dbReference type="EMBL" id="CM007890">
    <property type="protein sequence ID" value="OTG37671.1"/>
    <property type="molecule type" value="Genomic_DNA"/>
</dbReference>
<feature type="transmembrane region" description="Helical" evidence="6">
    <location>
        <begin position="7"/>
        <end position="26"/>
    </location>
</feature>
<keyword evidence="6" id="KW-0812">Transmembrane</keyword>
<gene>
    <name evidence="9" type="ORF">HannXRQ_Chr01g0021371</name>
</gene>
<keyword evidence="4" id="KW-0804">Transcription</keyword>
<evidence type="ECO:0000259" key="8">
    <source>
        <dbReference type="Pfam" id="PF08646"/>
    </source>
</evidence>
<evidence type="ECO:0000313" key="9">
    <source>
        <dbReference type="EMBL" id="OTG37671.1"/>
    </source>
</evidence>
<keyword evidence="6" id="KW-1133">Transmembrane helix</keyword>
<dbReference type="CDD" id="cd04480">
    <property type="entry name" value="RPA1_DBD_A_like"/>
    <property type="match status" value="1"/>
</dbReference>
<dbReference type="SUPFAM" id="SSF101936">
    <property type="entry name" value="DNA-binding pseudobarrel domain"/>
    <property type="match status" value="1"/>
</dbReference>
<comment type="subcellular location">
    <subcellularLocation>
        <location evidence="1">Nucleus</location>
    </subcellularLocation>
</comment>
<dbReference type="GO" id="GO:0005662">
    <property type="term" value="C:DNA replication factor A complex"/>
    <property type="evidence" value="ECO:0000318"/>
    <property type="project" value="GO_Central"/>
</dbReference>